<protein>
    <submittedName>
        <fullName evidence="2">Uncharacterized protein</fullName>
    </submittedName>
</protein>
<feature type="compositionally biased region" description="Polar residues" evidence="1">
    <location>
        <begin position="963"/>
        <end position="980"/>
    </location>
</feature>
<feature type="compositionally biased region" description="Basic and acidic residues" evidence="1">
    <location>
        <begin position="377"/>
        <end position="395"/>
    </location>
</feature>
<feature type="compositionally biased region" description="Polar residues" evidence="1">
    <location>
        <begin position="498"/>
        <end position="507"/>
    </location>
</feature>
<feature type="compositionally biased region" description="Basic and acidic residues" evidence="1">
    <location>
        <begin position="668"/>
        <end position="678"/>
    </location>
</feature>
<name>A0A3N4I246_ASCIM</name>
<evidence type="ECO:0000256" key="1">
    <source>
        <dbReference type="SAM" id="MobiDB-lite"/>
    </source>
</evidence>
<feature type="compositionally biased region" description="Basic and acidic residues" evidence="1">
    <location>
        <begin position="77"/>
        <end position="87"/>
    </location>
</feature>
<feature type="compositionally biased region" description="Acidic residues" evidence="1">
    <location>
        <begin position="396"/>
        <end position="409"/>
    </location>
</feature>
<feature type="region of interest" description="Disordered" evidence="1">
    <location>
        <begin position="1"/>
        <end position="132"/>
    </location>
</feature>
<organism evidence="2 3">
    <name type="scientific">Ascobolus immersus RN42</name>
    <dbReference type="NCBI Taxonomy" id="1160509"/>
    <lineage>
        <taxon>Eukaryota</taxon>
        <taxon>Fungi</taxon>
        <taxon>Dikarya</taxon>
        <taxon>Ascomycota</taxon>
        <taxon>Pezizomycotina</taxon>
        <taxon>Pezizomycetes</taxon>
        <taxon>Pezizales</taxon>
        <taxon>Ascobolaceae</taxon>
        <taxon>Ascobolus</taxon>
    </lineage>
</organism>
<feature type="compositionally biased region" description="Basic and acidic residues" evidence="1">
    <location>
        <begin position="410"/>
        <end position="420"/>
    </location>
</feature>
<feature type="compositionally biased region" description="Basic and acidic residues" evidence="1">
    <location>
        <begin position="603"/>
        <end position="621"/>
    </location>
</feature>
<feature type="region of interest" description="Disordered" evidence="1">
    <location>
        <begin position="826"/>
        <end position="874"/>
    </location>
</feature>
<feature type="compositionally biased region" description="Low complexity" evidence="1">
    <location>
        <begin position="182"/>
        <end position="195"/>
    </location>
</feature>
<keyword evidence="3" id="KW-1185">Reference proteome</keyword>
<dbReference type="EMBL" id="ML119691">
    <property type="protein sequence ID" value="RPA80185.1"/>
    <property type="molecule type" value="Genomic_DNA"/>
</dbReference>
<feature type="compositionally biased region" description="Basic and acidic residues" evidence="1">
    <location>
        <begin position="845"/>
        <end position="854"/>
    </location>
</feature>
<dbReference type="OrthoDB" id="5369729at2759"/>
<feature type="compositionally biased region" description="Polar residues" evidence="1">
    <location>
        <begin position="702"/>
        <end position="713"/>
    </location>
</feature>
<feature type="compositionally biased region" description="Low complexity" evidence="1">
    <location>
        <begin position="343"/>
        <end position="369"/>
    </location>
</feature>
<reference evidence="2 3" key="1">
    <citation type="journal article" date="2018" name="Nat. Ecol. Evol.">
        <title>Pezizomycetes genomes reveal the molecular basis of ectomycorrhizal truffle lifestyle.</title>
        <authorList>
            <person name="Murat C."/>
            <person name="Payen T."/>
            <person name="Noel B."/>
            <person name="Kuo A."/>
            <person name="Morin E."/>
            <person name="Chen J."/>
            <person name="Kohler A."/>
            <person name="Krizsan K."/>
            <person name="Balestrini R."/>
            <person name="Da Silva C."/>
            <person name="Montanini B."/>
            <person name="Hainaut M."/>
            <person name="Levati E."/>
            <person name="Barry K.W."/>
            <person name="Belfiori B."/>
            <person name="Cichocki N."/>
            <person name="Clum A."/>
            <person name="Dockter R.B."/>
            <person name="Fauchery L."/>
            <person name="Guy J."/>
            <person name="Iotti M."/>
            <person name="Le Tacon F."/>
            <person name="Lindquist E.A."/>
            <person name="Lipzen A."/>
            <person name="Malagnac F."/>
            <person name="Mello A."/>
            <person name="Molinier V."/>
            <person name="Miyauchi S."/>
            <person name="Poulain J."/>
            <person name="Riccioni C."/>
            <person name="Rubini A."/>
            <person name="Sitrit Y."/>
            <person name="Splivallo R."/>
            <person name="Traeger S."/>
            <person name="Wang M."/>
            <person name="Zifcakova L."/>
            <person name="Wipf D."/>
            <person name="Zambonelli A."/>
            <person name="Paolocci F."/>
            <person name="Nowrousian M."/>
            <person name="Ottonello S."/>
            <person name="Baldrian P."/>
            <person name="Spatafora J.W."/>
            <person name="Henrissat B."/>
            <person name="Nagy L.G."/>
            <person name="Aury J.M."/>
            <person name="Wincker P."/>
            <person name="Grigoriev I.V."/>
            <person name="Bonfante P."/>
            <person name="Martin F.M."/>
        </authorList>
    </citation>
    <scope>NUCLEOTIDE SEQUENCE [LARGE SCALE GENOMIC DNA]</scope>
    <source>
        <strain evidence="2 3">RN42</strain>
    </source>
</reference>
<feature type="compositionally biased region" description="Polar residues" evidence="1">
    <location>
        <begin position="528"/>
        <end position="543"/>
    </location>
</feature>
<feature type="compositionally biased region" description="Low complexity" evidence="1">
    <location>
        <begin position="834"/>
        <end position="844"/>
    </location>
</feature>
<evidence type="ECO:0000313" key="2">
    <source>
        <dbReference type="EMBL" id="RPA80185.1"/>
    </source>
</evidence>
<sequence length="1074" mass="115325">MSQIPSSSRRGGGVGEGGGREGREASHLPSTANRRSGALNYSNSLLASPSSSSRLRGPSTTNSSVLNSPPPVARKNSVQERNIDTDRTLQLTSAKKLQGPGLPRKSLTVKTRITQPTQIGSVASPNSATPTNAASHILGQQQHQLKTVTSYGAGLKSPATTSTTTTFHHHQQQSERHRDHQPSTPQSTSTSSTSQIGRGLGVPLSSLSTKVTHHRRTTSLATTSSTSSPSVSTPLTAIPSRKSKDALTALSLSPNTPTSNSTTSPLSPSSNNPPPPRNVFSPTHTRADSSPAPPIPTPLSPRSEKRPGPPARFSSNGVATATGPPPSLAFRKMEGYSYKRSQTPSTTTTTTNSTTTSTSTTATIGTNATKPLSAAEAEAKERERIERRKGLRKEEEQEEEEVKTDEEDNERTIRVEDVSRSPRKLRLPPMSPPKPERLRRNSQQESPLEDPFFQLARTQTGERPDEEAGPKEASRVRASLTYGSVDETVAAEDKQRRPSTFSTQRSSLPARHYEGAESATSRFRHSAGLTNAPSIERLNQSFPSGEEPKTPRLKRPSSIYNELSPRAGSPKAEQQQQSKQPQRQSLLRNQETAIYVPTVNHPQPDRRDLDTESQRVPRTPEKPQQSQLAKLVESDSKRKLKPTAGGEEESVSSISTTAPSTVWDELDDLKSRIRRLESGRSPAAPTGSSERPRTATTTATTLSSSPRNTKSGPSPTPAGVLSRETTGNQPQLQSSPLPPPRPIAHPLLEAALLKTQNHLSPDSFRSLQALTNDALSLASLVTPTPTSQLNASPAQPNQAATERQIRRKVDSMCRGLTELCLALTEQSQQGSMNRSPLPTSSSRLSVDREQRPGSRVDFPGDLPSRRAETSLGQAPSRTLFTGRRVGSTQGKPSLPLGGGTGVGRSASVLQLGESLISPTNRLATRSSLVGKRIGQIGEEEGGYGTQSAQSSPGYSGGLRAPSRANTSEGMSVSFGSYLSTTRERERERELERERERERELGREMGREGSYYSGGGGVRRLGSVSGASGGGYGGSLERSNTTGGYSLEKVLQGRLEDGGRLRSGSLVGLRERGRY</sequence>
<feature type="compositionally biased region" description="Polar residues" evidence="1">
    <location>
        <begin position="651"/>
        <end position="660"/>
    </location>
</feature>
<dbReference type="Proteomes" id="UP000275078">
    <property type="component" value="Unassembled WGS sequence"/>
</dbReference>
<feature type="compositionally biased region" description="Low complexity" evidence="1">
    <location>
        <begin position="250"/>
        <end position="270"/>
    </location>
</feature>
<feature type="compositionally biased region" description="Low complexity" evidence="1">
    <location>
        <begin position="218"/>
        <end position="237"/>
    </location>
</feature>
<evidence type="ECO:0000313" key="3">
    <source>
        <dbReference type="Proteomes" id="UP000275078"/>
    </source>
</evidence>
<feature type="region of interest" description="Disordered" evidence="1">
    <location>
        <begin position="153"/>
        <end position="744"/>
    </location>
</feature>
<feature type="region of interest" description="Disordered" evidence="1">
    <location>
        <begin position="938"/>
        <end position="1018"/>
    </location>
</feature>
<feature type="compositionally biased region" description="Polar residues" evidence="1">
    <location>
        <begin position="784"/>
        <end position="801"/>
    </location>
</feature>
<gene>
    <name evidence="2" type="ORF">BJ508DRAFT_327673</name>
</gene>
<dbReference type="STRING" id="1160509.A0A3N4I246"/>
<dbReference type="AlphaFoldDB" id="A0A3N4I246"/>
<proteinExistence type="predicted"/>
<feature type="compositionally biased region" description="Basic and acidic residues" evidence="1">
    <location>
        <begin position="981"/>
        <end position="1006"/>
    </location>
</feature>
<accession>A0A3N4I246</accession>
<feature type="compositionally biased region" description="Low complexity" evidence="1">
    <location>
        <begin position="574"/>
        <end position="588"/>
    </location>
</feature>
<feature type="compositionally biased region" description="Basic and acidic residues" evidence="1">
    <location>
        <begin position="172"/>
        <end position="181"/>
    </location>
</feature>
<feature type="compositionally biased region" description="Polar residues" evidence="1">
    <location>
        <begin position="108"/>
        <end position="132"/>
    </location>
</feature>
<feature type="region of interest" description="Disordered" evidence="1">
    <location>
        <begin position="784"/>
        <end position="803"/>
    </location>
</feature>
<feature type="compositionally biased region" description="Basic and acidic residues" evidence="1">
    <location>
        <begin position="460"/>
        <end position="475"/>
    </location>
</feature>
<feature type="compositionally biased region" description="Low complexity" evidence="1">
    <location>
        <begin position="36"/>
        <end position="59"/>
    </location>
</feature>